<comment type="caution">
    <text evidence="2">The sequence shown here is derived from an EMBL/GenBank/DDBJ whole genome shotgun (WGS) entry which is preliminary data.</text>
</comment>
<organism evidence="2 3">
    <name type="scientific">Cannabis sativa</name>
    <name type="common">Hemp</name>
    <name type="synonym">Marijuana</name>
    <dbReference type="NCBI Taxonomy" id="3483"/>
    <lineage>
        <taxon>Eukaryota</taxon>
        <taxon>Viridiplantae</taxon>
        <taxon>Streptophyta</taxon>
        <taxon>Embryophyta</taxon>
        <taxon>Tracheophyta</taxon>
        <taxon>Spermatophyta</taxon>
        <taxon>Magnoliopsida</taxon>
        <taxon>eudicotyledons</taxon>
        <taxon>Gunneridae</taxon>
        <taxon>Pentapetalae</taxon>
        <taxon>rosids</taxon>
        <taxon>fabids</taxon>
        <taxon>Rosales</taxon>
        <taxon>Cannabaceae</taxon>
        <taxon>Cannabis</taxon>
    </lineage>
</organism>
<evidence type="ECO:0000313" key="2">
    <source>
        <dbReference type="EMBL" id="KAF4366925.1"/>
    </source>
</evidence>
<accession>A0A7J6F8D3</accession>
<dbReference type="InterPro" id="IPR003676">
    <property type="entry name" value="SAUR_fam"/>
</dbReference>
<dbReference type="GO" id="GO:0009733">
    <property type="term" value="P:response to auxin"/>
    <property type="evidence" value="ECO:0007669"/>
    <property type="project" value="InterPro"/>
</dbReference>
<name>A0A7J6F8D3_CANSA</name>
<dbReference type="EMBL" id="JAATIQ010000250">
    <property type="protein sequence ID" value="KAF4366925.1"/>
    <property type="molecule type" value="Genomic_DNA"/>
</dbReference>
<evidence type="ECO:0000313" key="3">
    <source>
        <dbReference type="Proteomes" id="UP000583929"/>
    </source>
</evidence>
<protein>
    <submittedName>
        <fullName evidence="2">Uncharacterized protein</fullName>
    </submittedName>
</protein>
<comment type="similarity">
    <text evidence="1">Belongs to the ARG7 family.</text>
</comment>
<sequence>MGFRVPSIVPAKKLLRRSFSNNSNKEASMAVDVPKGHLAVYVGENEKKRFVVPVSFLSQPLFQELLTQAEEEYGYDHPMGGLTIPCTQHVKTVPCDCPMANASSPDPIDSSLLSLICPTALLNFTTMGFRFASLVQAKQLIQKPFSSTKDVPKGYLAVYVGEKRMKRFVVPISFLNQPSFQNLLSQAEEEFGFDHPMGALTIPCNELPLDDRIRTFLQLDLESLGMKVGSNIALAVDDWPSKVSKSSISSITPAILSHSLALLTEMALWWNDKKESSKTRKVGDFKQYIPGKSSEAIFGEAFEKQGCSLHTSITMGFRVPSIVPAKKLLRRSFSNNSNKEASMAVDIPKGHLAVYVGENEKKRFVVPVSFLSQPLFQELLTQAEEEYGYDHPMGGLTIPCTQHVTKKFTTMGFRFASLVHAKQLIQKPFSSTKDVPKGYLAVYVGEKRMKRFVIPISFLNQPSFQDLLNQAEQEFGFDHPMGALTIPCNEDAFVELVSRLSVKSLADMAAKAALSPADTPLAYPNPALFLFFIILNLNPHATTKRRRIDRMEESSPVVLQNYHTVLDRITLQAKPSSITKALLLPLRFSLHSSFSTVLVLSLHTSITMGFRVPSIVPAKKLLRRSFSNNSNKEASMAVDVPKGHLAVYVGDNEKKRFVVPLSFLSQPLFQELLIQAEEEYGYDHPMGGLTIPCTQHNFTTMGFRFASLVHAKQLIQKPFSSTKDVPKGYLAVYVGEMRMKRFVIPISFLNQPSFQDLLSQAEQEFGFDHPMGALTIPCNEDAFLELPSFQDLLREAEKEFGFDHPMGALKIPCNEESFIELVSLLKLLMITKKLLRRSFSNNSNKEASMAVDVPKGHLAVYVGENEKKRFVVPVSFLSQPLFQELLTQAEEEYGYDHPMGGLTIPCTQHNFTTMGFRFASLVHAKQLIQKPFSSTKDVPKGYLAVYVGEKRMKRFVIPISLLNQPSFQDLLNQAEQEFGFDHPMGALTIPCNEDAFIELVSRLSI</sequence>
<gene>
    <name evidence="2" type="ORF">G4B88_029249</name>
</gene>
<dbReference type="PANTHER" id="PTHR31929">
    <property type="entry name" value="SAUR-LIKE AUXIN-RESPONSIVE PROTEIN FAMILY-RELATED"/>
    <property type="match status" value="1"/>
</dbReference>
<evidence type="ECO:0000256" key="1">
    <source>
        <dbReference type="ARBA" id="ARBA00006974"/>
    </source>
</evidence>
<keyword evidence="3" id="KW-1185">Reference proteome</keyword>
<reference evidence="2 3" key="1">
    <citation type="journal article" date="2020" name="bioRxiv">
        <title>Sequence and annotation of 42 cannabis genomes reveals extensive copy number variation in cannabinoid synthesis and pathogen resistance genes.</title>
        <authorList>
            <person name="Mckernan K.J."/>
            <person name="Helbert Y."/>
            <person name="Kane L.T."/>
            <person name="Ebling H."/>
            <person name="Zhang L."/>
            <person name="Liu B."/>
            <person name="Eaton Z."/>
            <person name="Mclaughlin S."/>
            <person name="Kingan S."/>
            <person name="Baybayan P."/>
            <person name="Concepcion G."/>
            <person name="Jordan M."/>
            <person name="Riva A."/>
            <person name="Barbazuk W."/>
            <person name="Harkins T."/>
        </authorList>
    </citation>
    <scope>NUCLEOTIDE SEQUENCE [LARGE SCALE GENOMIC DNA]</scope>
    <source>
        <strain evidence="3">cv. Jamaican Lion 4</strain>
        <tissue evidence="2">Leaf</tissue>
    </source>
</reference>
<dbReference type="Pfam" id="PF02519">
    <property type="entry name" value="Auxin_inducible"/>
    <property type="match status" value="8"/>
</dbReference>
<proteinExistence type="inferred from homology"/>
<dbReference type="AlphaFoldDB" id="A0A7J6F8D3"/>
<dbReference type="Proteomes" id="UP000583929">
    <property type="component" value="Unassembled WGS sequence"/>
</dbReference>